<feature type="domain" description="DNA helicase Pif1-like DEAD-box helicase" evidence="2">
    <location>
        <begin position="12"/>
        <end position="192"/>
    </location>
</feature>
<name>A0AAD8MP97_9APIA</name>
<keyword evidence="1" id="KW-0067">ATP-binding</keyword>
<dbReference type="GO" id="GO:0043139">
    <property type="term" value="F:5'-3' DNA helicase activity"/>
    <property type="evidence" value="ECO:0007669"/>
    <property type="project" value="UniProtKB-EC"/>
</dbReference>
<evidence type="ECO:0000259" key="3">
    <source>
        <dbReference type="Pfam" id="PF21530"/>
    </source>
</evidence>
<dbReference type="InterPro" id="IPR049163">
    <property type="entry name" value="Pif1-like_2B_dom"/>
</dbReference>
<dbReference type="Gene3D" id="3.40.50.300">
    <property type="entry name" value="P-loop containing nucleotide triphosphate hydrolases"/>
    <property type="match status" value="1"/>
</dbReference>
<dbReference type="EMBL" id="JAUIZM010000005">
    <property type="protein sequence ID" value="KAK1384255.1"/>
    <property type="molecule type" value="Genomic_DNA"/>
</dbReference>
<keyword evidence="1 4" id="KW-0347">Helicase</keyword>
<comment type="cofactor">
    <cofactor evidence="1">
        <name>Mg(2+)</name>
        <dbReference type="ChEBI" id="CHEBI:18420"/>
    </cofactor>
</comment>
<keyword evidence="1" id="KW-0227">DNA damage</keyword>
<comment type="caution">
    <text evidence="4">The sequence shown here is derived from an EMBL/GenBank/DDBJ whole genome shotgun (WGS) entry which is preliminary data.</text>
</comment>
<organism evidence="4 5">
    <name type="scientific">Heracleum sosnowskyi</name>
    <dbReference type="NCBI Taxonomy" id="360622"/>
    <lineage>
        <taxon>Eukaryota</taxon>
        <taxon>Viridiplantae</taxon>
        <taxon>Streptophyta</taxon>
        <taxon>Embryophyta</taxon>
        <taxon>Tracheophyta</taxon>
        <taxon>Spermatophyta</taxon>
        <taxon>Magnoliopsida</taxon>
        <taxon>eudicotyledons</taxon>
        <taxon>Gunneridae</taxon>
        <taxon>Pentapetalae</taxon>
        <taxon>asterids</taxon>
        <taxon>campanulids</taxon>
        <taxon>Apiales</taxon>
        <taxon>Apiaceae</taxon>
        <taxon>Apioideae</taxon>
        <taxon>apioid superclade</taxon>
        <taxon>Tordylieae</taxon>
        <taxon>Tordyliinae</taxon>
        <taxon>Heracleum</taxon>
    </lineage>
</organism>
<sequence>MKINFLLIIQYTLCCRLRSQGQIVLPVASSGIAATLLPGGRTAYSRFHIPLKLDHISIVGIKHGTDITELMQHTNLIIWDEAPMQHRHAFESVDRCLRDIMSAIDPSRSKQPFGSITVIFGGDFCQILPVIPKGSRAQILSASLNQTKLCHQCQVFLLRQNMRLSGGKSAEDLRQIEEFSRWVLDVGNGELPNIGPDDATSDPQVLIPDKFLIKSSSVAIKDIFDVVYPDFQSNMSFDTYLRQRSILAPTNAVVGDINDYILDLIPRDSHTYYNQDSLAEDFSTGNDFQSAFPVEYINSINMPCLPKHELKLKVGSVVILMRNLNQIMGLCNGTRMIVKKCLKNSIICQTLCG</sequence>
<evidence type="ECO:0000256" key="1">
    <source>
        <dbReference type="RuleBase" id="RU363044"/>
    </source>
</evidence>
<dbReference type="GO" id="GO:0016787">
    <property type="term" value="F:hydrolase activity"/>
    <property type="evidence" value="ECO:0007669"/>
    <property type="project" value="UniProtKB-KW"/>
</dbReference>
<keyword evidence="1" id="KW-0378">Hydrolase</keyword>
<dbReference type="GO" id="GO:0006281">
    <property type="term" value="P:DNA repair"/>
    <property type="evidence" value="ECO:0007669"/>
    <property type="project" value="UniProtKB-KW"/>
</dbReference>
<comment type="catalytic activity">
    <reaction evidence="1">
        <text>ATP + H2O = ADP + phosphate + H(+)</text>
        <dbReference type="Rhea" id="RHEA:13065"/>
        <dbReference type="ChEBI" id="CHEBI:15377"/>
        <dbReference type="ChEBI" id="CHEBI:15378"/>
        <dbReference type="ChEBI" id="CHEBI:30616"/>
        <dbReference type="ChEBI" id="CHEBI:43474"/>
        <dbReference type="ChEBI" id="CHEBI:456216"/>
        <dbReference type="EC" id="5.6.2.3"/>
    </reaction>
</comment>
<dbReference type="GO" id="GO:0005524">
    <property type="term" value="F:ATP binding"/>
    <property type="evidence" value="ECO:0007669"/>
    <property type="project" value="UniProtKB-KW"/>
</dbReference>
<dbReference type="Pfam" id="PF05970">
    <property type="entry name" value="PIF1"/>
    <property type="match status" value="1"/>
</dbReference>
<dbReference type="GO" id="GO:0000723">
    <property type="term" value="P:telomere maintenance"/>
    <property type="evidence" value="ECO:0007669"/>
    <property type="project" value="InterPro"/>
</dbReference>
<gene>
    <name evidence="4" type="ORF">POM88_021990</name>
</gene>
<dbReference type="PANTHER" id="PTHR10492:SF93">
    <property type="entry name" value="ATP-DEPENDENT DNA HELICASE"/>
    <property type="match status" value="1"/>
</dbReference>
<reference evidence="4" key="2">
    <citation type="submission" date="2023-05" db="EMBL/GenBank/DDBJ databases">
        <authorList>
            <person name="Schelkunov M.I."/>
        </authorList>
    </citation>
    <scope>NUCLEOTIDE SEQUENCE</scope>
    <source>
        <strain evidence="4">Hsosn_3</strain>
        <tissue evidence="4">Leaf</tissue>
    </source>
</reference>
<dbReference type="GO" id="GO:0006310">
    <property type="term" value="P:DNA recombination"/>
    <property type="evidence" value="ECO:0007669"/>
    <property type="project" value="UniProtKB-KW"/>
</dbReference>
<dbReference type="EC" id="5.6.2.3" evidence="1"/>
<protein>
    <recommendedName>
        <fullName evidence="1">ATP-dependent DNA helicase</fullName>
        <ecNumber evidence="1">5.6.2.3</ecNumber>
    </recommendedName>
</protein>
<keyword evidence="1" id="KW-0233">DNA recombination</keyword>
<dbReference type="Pfam" id="PF21530">
    <property type="entry name" value="Pif1_2B_dom"/>
    <property type="match status" value="1"/>
</dbReference>
<dbReference type="SUPFAM" id="SSF52540">
    <property type="entry name" value="P-loop containing nucleoside triphosphate hydrolases"/>
    <property type="match status" value="1"/>
</dbReference>
<keyword evidence="1" id="KW-0234">DNA repair</keyword>
<feature type="domain" description="DNA helicase Pif1-like 2B" evidence="3">
    <location>
        <begin position="295"/>
        <end position="338"/>
    </location>
</feature>
<dbReference type="Proteomes" id="UP001237642">
    <property type="component" value="Unassembled WGS sequence"/>
</dbReference>
<dbReference type="InterPro" id="IPR027417">
    <property type="entry name" value="P-loop_NTPase"/>
</dbReference>
<evidence type="ECO:0000313" key="4">
    <source>
        <dbReference type="EMBL" id="KAK1384255.1"/>
    </source>
</evidence>
<dbReference type="InterPro" id="IPR010285">
    <property type="entry name" value="DNA_helicase_pif1-like_DEAD"/>
</dbReference>
<keyword evidence="1" id="KW-0547">Nucleotide-binding</keyword>
<accession>A0AAD8MP97</accession>
<dbReference type="PANTHER" id="PTHR10492">
    <property type="match status" value="1"/>
</dbReference>
<proteinExistence type="inferred from homology"/>
<dbReference type="AlphaFoldDB" id="A0AAD8MP97"/>
<comment type="similarity">
    <text evidence="1">Belongs to the helicase family.</text>
</comment>
<keyword evidence="5" id="KW-1185">Reference proteome</keyword>
<evidence type="ECO:0000313" key="5">
    <source>
        <dbReference type="Proteomes" id="UP001237642"/>
    </source>
</evidence>
<evidence type="ECO:0000259" key="2">
    <source>
        <dbReference type="Pfam" id="PF05970"/>
    </source>
</evidence>
<reference evidence="4" key="1">
    <citation type="submission" date="2023-02" db="EMBL/GenBank/DDBJ databases">
        <title>Genome of toxic invasive species Heracleum sosnowskyi carries increased number of genes despite the absence of recent whole-genome duplications.</title>
        <authorList>
            <person name="Schelkunov M."/>
            <person name="Shtratnikova V."/>
            <person name="Makarenko M."/>
            <person name="Klepikova A."/>
            <person name="Omelchenko D."/>
            <person name="Novikova G."/>
            <person name="Obukhova E."/>
            <person name="Bogdanov V."/>
            <person name="Penin A."/>
            <person name="Logacheva M."/>
        </authorList>
    </citation>
    <scope>NUCLEOTIDE SEQUENCE</scope>
    <source>
        <strain evidence="4">Hsosn_3</strain>
        <tissue evidence="4">Leaf</tissue>
    </source>
</reference>